<feature type="binding site" evidence="4">
    <location>
        <position position="165"/>
    </location>
    <ligand>
        <name>molybdate</name>
        <dbReference type="ChEBI" id="CHEBI:36264"/>
    </ligand>
</feature>
<feature type="binding site" evidence="4">
    <location>
        <position position="90"/>
    </location>
    <ligand>
        <name>molybdate</name>
        <dbReference type="ChEBI" id="CHEBI:36264"/>
    </ligand>
</feature>
<evidence type="ECO:0000256" key="4">
    <source>
        <dbReference type="PIRSR" id="PIRSR004846-1"/>
    </source>
</evidence>
<keyword evidence="3" id="KW-0732">Signal</keyword>
<name>D5EKT4_CORAD</name>
<accession>D5EKT4</accession>
<keyword evidence="6" id="KW-1185">Reference proteome</keyword>
<dbReference type="CDD" id="cd13536">
    <property type="entry name" value="PBP2_EcModA"/>
    <property type="match status" value="1"/>
</dbReference>
<evidence type="ECO:0000256" key="3">
    <source>
        <dbReference type="ARBA" id="ARBA00022729"/>
    </source>
</evidence>
<dbReference type="STRING" id="583355.Caka_1973"/>
<protein>
    <submittedName>
        <fullName evidence="5">Molybdenum ABC transporter, periplasmic molybdate-binding protein</fullName>
    </submittedName>
</protein>
<dbReference type="Pfam" id="PF13531">
    <property type="entry name" value="SBP_bac_11"/>
    <property type="match status" value="1"/>
</dbReference>
<comment type="similarity">
    <text evidence="1">Belongs to the bacterial solute-binding protein ModA family.</text>
</comment>
<dbReference type="PANTHER" id="PTHR30632:SF0">
    <property type="entry name" value="SULFATE-BINDING PROTEIN"/>
    <property type="match status" value="1"/>
</dbReference>
<sequence>MSSISPLYSCASSEELPAYGRRDARCFNMLRLLTAPTWALITILICACSPKTERTLNLYASASLTDVVQELGEAFETQTGIGLQYNFASSGALARQILASGKADLYLSANHAWMDAVSQRIISETRQNLLSNQLVAVVHKDSPIQELKDPELKYLAIGNPDHVPAGSYAKAWLESQGLWSHFADRLSLCPDVRAALAQAEHKRNICAIVYRTDIQARIEQFRILQHAPANPGLKIHYPVALLKDSPEGRQLLDFLKSHTAQRIYSRHGFHYLSRQRVVNP</sequence>
<dbReference type="InterPro" id="IPR005950">
    <property type="entry name" value="ModA"/>
</dbReference>
<gene>
    <name evidence="5" type="ordered locus">Caka_1973</name>
</gene>
<evidence type="ECO:0000256" key="2">
    <source>
        <dbReference type="ARBA" id="ARBA00022723"/>
    </source>
</evidence>
<dbReference type="GO" id="GO:0046872">
    <property type="term" value="F:metal ion binding"/>
    <property type="evidence" value="ECO:0007669"/>
    <property type="project" value="UniProtKB-KW"/>
</dbReference>
<dbReference type="PANTHER" id="PTHR30632">
    <property type="entry name" value="MOLYBDATE-BINDING PERIPLASMIC PROTEIN"/>
    <property type="match status" value="1"/>
</dbReference>
<feature type="binding site" evidence="4">
    <location>
        <position position="192"/>
    </location>
    <ligand>
        <name>molybdate</name>
        <dbReference type="ChEBI" id="CHEBI:36264"/>
    </ligand>
</feature>
<dbReference type="HOGENOM" id="CLU_065520_3_0_0"/>
<dbReference type="EMBL" id="CP001998">
    <property type="protein sequence ID" value="ADE54991.1"/>
    <property type="molecule type" value="Genomic_DNA"/>
</dbReference>
<dbReference type="GO" id="GO:0030973">
    <property type="term" value="F:molybdate ion binding"/>
    <property type="evidence" value="ECO:0007669"/>
    <property type="project" value="TreeGrafter"/>
</dbReference>
<dbReference type="Gene3D" id="3.40.190.10">
    <property type="entry name" value="Periplasmic binding protein-like II"/>
    <property type="match status" value="2"/>
</dbReference>
<dbReference type="GO" id="GO:0015689">
    <property type="term" value="P:molybdate ion transport"/>
    <property type="evidence" value="ECO:0007669"/>
    <property type="project" value="InterPro"/>
</dbReference>
<dbReference type="SUPFAM" id="SSF53850">
    <property type="entry name" value="Periplasmic binding protein-like II"/>
    <property type="match status" value="1"/>
</dbReference>
<proteinExistence type="inferred from homology"/>
<dbReference type="InterPro" id="IPR050682">
    <property type="entry name" value="ModA/WtpA"/>
</dbReference>
<dbReference type="eggNOG" id="COG0725">
    <property type="taxonomic scope" value="Bacteria"/>
</dbReference>
<dbReference type="AlphaFoldDB" id="D5EKT4"/>
<evidence type="ECO:0000256" key="1">
    <source>
        <dbReference type="ARBA" id="ARBA00009175"/>
    </source>
</evidence>
<dbReference type="NCBIfam" id="TIGR01256">
    <property type="entry name" value="modA"/>
    <property type="match status" value="1"/>
</dbReference>
<dbReference type="PIRSF" id="PIRSF004846">
    <property type="entry name" value="ModA"/>
    <property type="match status" value="1"/>
</dbReference>
<feature type="binding site" evidence="4">
    <location>
        <position position="210"/>
    </location>
    <ligand>
        <name>molybdate</name>
        <dbReference type="ChEBI" id="CHEBI:36264"/>
    </ligand>
</feature>
<evidence type="ECO:0000313" key="5">
    <source>
        <dbReference type="EMBL" id="ADE54991.1"/>
    </source>
</evidence>
<dbReference type="Proteomes" id="UP000000925">
    <property type="component" value="Chromosome"/>
</dbReference>
<keyword evidence="4" id="KW-0500">Molybdenum</keyword>
<organism evidence="5 6">
    <name type="scientific">Coraliomargarita akajimensis (strain DSM 45221 / IAM 15411 / JCM 23193 / KCTC 12865 / 04OKA010-24)</name>
    <dbReference type="NCBI Taxonomy" id="583355"/>
    <lineage>
        <taxon>Bacteria</taxon>
        <taxon>Pseudomonadati</taxon>
        <taxon>Verrucomicrobiota</taxon>
        <taxon>Opitutia</taxon>
        <taxon>Puniceicoccales</taxon>
        <taxon>Coraliomargaritaceae</taxon>
        <taxon>Coraliomargarita</taxon>
    </lineage>
</organism>
<feature type="binding site" evidence="4">
    <location>
        <position position="63"/>
    </location>
    <ligand>
        <name>molybdate</name>
        <dbReference type="ChEBI" id="CHEBI:36264"/>
    </ligand>
</feature>
<evidence type="ECO:0000313" key="6">
    <source>
        <dbReference type="Proteomes" id="UP000000925"/>
    </source>
</evidence>
<dbReference type="KEGG" id="caa:Caka_1973"/>
<keyword evidence="2 4" id="KW-0479">Metal-binding</keyword>
<reference evidence="5 6" key="1">
    <citation type="journal article" date="2010" name="Stand. Genomic Sci.">
        <title>Complete genome sequence of Coraliomargarita akajimensis type strain (04OKA010-24).</title>
        <authorList>
            <person name="Mavromatis K."/>
            <person name="Abt B."/>
            <person name="Brambilla E."/>
            <person name="Lapidus A."/>
            <person name="Copeland A."/>
            <person name="Deshpande S."/>
            <person name="Nolan M."/>
            <person name="Lucas S."/>
            <person name="Tice H."/>
            <person name="Cheng J.F."/>
            <person name="Han C."/>
            <person name="Detter J.C."/>
            <person name="Woyke T."/>
            <person name="Goodwin L."/>
            <person name="Pitluck S."/>
            <person name="Held B."/>
            <person name="Brettin T."/>
            <person name="Tapia R."/>
            <person name="Ivanova N."/>
            <person name="Mikhailova N."/>
            <person name="Pati A."/>
            <person name="Liolios K."/>
            <person name="Chen A."/>
            <person name="Palaniappan K."/>
            <person name="Land M."/>
            <person name="Hauser L."/>
            <person name="Chang Y.J."/>
            <person name="Jeffries C.D."/>
            <person name="Rohde M."/>
            <person name="Goker M."/>
            <person name="Bristow J."/>
            <person name="Eisen J.A."/>
            <person name="Markowitz V."/>
            <person name="Hugenholtz P."/>
            <person name="Klenk H.P."/>
            <person name="Kyrpides N.C."/>
        </authorList>
    </citation>
    <scope>NUCLEOTIDE SEQUENCE [LARGE SCALE GENOMIC DNA]</scope>
    <source>
        <strain evidence="6">DSM 45221 / IAM 15411 / JCM 23193 / KCTC 12865</strain>
    </source>
</reference>